<dbReference type="AlphaFoldDB" id="A0A812DZR9"/>
<feature type="transmembrane region" description="Helical" evidence="1">
    <location>
        <begin position="6"/>
        <end position="23"/>
    </location>
</feature>
<keyword evidence="1" id="KW-0472">Membrane</keyword>
<reference evidence="2" key="1">
    <citation type="submission" date="2021-01" db="EMBL/GenBank/DDBJ databases">
        <authorList>
            <person name="Li R."/>
            <person name="Bekaert M."/>
        </authorList>
    </citation>
    <scope>NUCLEOTIDE SEQUENCE</scope>
    <source>
        <strain evidence="2">Farmed</strain>
    </source>
</reference>
<keyword evidence="1" id="KW-1133">Transmembrane helix</keyword>
<keyword evidence="3" id="KW-1185">Reference proteome</keyword>
<evidence type="ECO:0000313" key="2">
    <source>
        <dbReference type="EMBL" id="CAE1310508.1"/>
    </source>
</evidence>
<accession>A0A812DZR9</accession>
<dbReference type="EMBL" id="CAHIKZ030004404">
    <property type="protein sequence ID" value="CAE1310508.1"/>
    <property type="molecule type" value="Genomic_DNA"/>
</dbReference>
<proteinExistence type="predicted"/>
<dbReference type="Proteomes" id="UP000597762">
    <property type="component" value="Unassembled WGS sequence"/>
</dbReference>
<evidence type="ECO:0000313" key="3">
    <source>
        <dbReference type="Proteomes" id="UP000597762"/>
    </source>
</evidence>
<organism evidence="2 3">
    <name type="scientific">Acanthosepion pharaonis</name>
    <name type="common">Pharaoh cuttlefish</name>
    <name type="synonym">Sepia pharaonis</name>
    <dbReference type="NCBI Taxonomy" id="158019"/>
    <lineage>
        <taxon>Eukaryota</taxon>
        <taxon>Metazoa</taxon>
        <taxon>Spiralia</taxon>
        <taxon>Lophotrochozoa</taxon>
        <taxon>Mollusca</taxon>
        <taxon>Cephalopoda</taxon>
        <taxon>Coleoidea</taxon>
        <taxon>Decapodiformes</taxon>
        <taxon>Sepiida</taxon>
        <taxon>Sepiina</taxon>
        <taxon>Sepiidae</taxon>
        <taxon>Acanthosepion</taxon>
    </lineage>
</organism>
<sequence>MISFFLPFFAFSIFQILYSYFYCTSFFHSFFLRIFMIYFFYFLHLPITLKPKPNPTTSFITIPRSSPKFSPLHHSAPARPFTPTNQHTFPKATSLESFTSFLLFSRTPFFFLSNSFSPPSLFLSFSLSFFRSFELTLPLSFPAGGMKDGRTGAG</sequence>
<protein>
    <submittedName>
        <fullName evidence="2">Uncharacterized protein</fullName>
    </submittedName>
</protein>
<gene>
    <name evidence="2" type="ORF">SPHA_62071</name>
</gene>
<evidence type="ECO:0000256" key="1">
    <source>
        <dbReference type="SAM" id="Phobius"/>
    </source>
</evidence>
<feature type="transmembrane region" description="Helical" evidence="1">
    <location>
        <begin position="30"/>
        <end position="49"/>
    </location>
</feature>
<comment type="caution">
    <text evidence="2">The sequence shown here is derived from an EMBL/GenBank/DDBJ whole genome shotgun (WGS) entry which is preliminary data.</text>
</comment>
<keyword evidence="1" id="KW-0812">Transmembrane</keyword>
<name>A0A812DZR9_ACAPH</name>